<dbReference type="Proteomes" id="UP000831290">
    <property type="component" value="Chromosome"/>
</dbReference>
<organism evidence="2 3">
    <name type="scientific">Abyssalbus ytuae</name>
    <dbReference type="NCBI Taxonomy" id="2926907"/>
    <lineage>
        <taxon>Bacteria</taxon>
        <taxon>Pseudomonadati</taxon>
        <taxon>Bacteroidota</taxon>
        <taxon>Flavobacteriia</taxon>
        <taxon>Flavobacteriales</taxon>
        <taxon>Flavobacteriaceae</taxon>
        <taxon>Abyssalbus</taxon>
    </lineage>
</organism>
<accession>A0A9E6ZRJ9</accession>
<reference evidence="2" key="1">
    <citation type="submission" date="2022-03" db="EMBL/GenBank/DDBJ databases">
        <title>Description of Abyssus ytuae gen. nov., sp. nov., a novel member of the family Flavobacteriaceae isolated from the sediment of Mariana Trench.</title>
        <authorList>
            <person name="Zhang J."/>
            <person name="Xu X."/>
        </authorList>
    </citation>
    <scope>NUCLEOTIDE SEQUENCE</scope>
    <source>
        <strain evidence="2">MT3330</strain>
    </source>
</reference>
<dbReference type="KEGG" id="fbm:MQE35_12610"/>
<keyword evidence="1" id="KW-0812">Transmembrane</keyword>
<dbReference type="AlphaFoldDB" id="A0A9E6ZRJ9"/>
<keyword evidence="1" id="KW-1133">Transmembrane helix</keyword>
<keyword evidence="3" id="KW-1185">Reference proteome</keyword>
<evidence type="ECO:0000256" key="1">
    <source>
        <dbReference type="SAM" id="Phobius"/>
    </source>
</evidence>
<evidence type="ECO:0000313" key="2">
    <source>
        <dbReference type="EMBL" id="UOB16573.1"/>
    </source>
</evidence>
<keyword evidence="1" id="KW-0472">Membrane</keyword>
<protein>
    <submittedName>
        <fullName evidence="2">Uncharacterized protein</fullName>
    </submittedName>
</protein>
<dbReference type="EMBL" id="CP094358">
    <property type="protein sequence ID" value="UOB16573.1"/>
    <property type="molecule type" value="Genomic_DNA"/>
</dbReference>
<evidence type="ECO:0000313" key="3">
    <source>
        <dbReference type="Proteomes" id="UP000831290"/>
    </source>
</evidence>
<feature type="transmembrane region" description="Helical" evidence="1">
    <location>
        <begin position="40"/>
        <end position="64"/>
    </location>
</feature>
<name>A0A9E6ZRJ9_9FLAO</name>
<proteinExistence type="predicted"/>
<sequence>MKNLPTPPKKRTIKGNKYNYAKIVRDENEKFYKLGKKHGFYTGLALGVSSGILICFLLFVWNALNV</sequence>
<dbReference type="RefSeq" id="WP_255841786.1">
    <property type="nucleotide sequence ID" value="NZ_CP094358.1"/>
</dbReference>
<gene>
    <name evidence="2" type="ORF">MQE35_12610</name>
</gene>